<accession>A0A2R6VXR0</accession>
<dbReference type="Proteomes" id="UP000244005">
    <property type="component" value="Unassembled WGS sequence"/>
</dbReference>
<dbReference type="AlphaFoldDB" id="A0A2R6VXR0"/>
<sequence>MCASFCHATDGGGISDTRGSRQMLFRPKSMGVCRFCTGRDGSACCSTGDIWRCYVGDLHTFGTEVLAHHNGLV</sequence>
<organism evidence="1 2">
    <name type="scientific">Marchantia polymorpha</name>
    <name type="common">Common liverwort</name>
    <name type="synonym">Marchantia aquatica</name>
    <dbReference type="NCBI Taxonomy" id="3197"/>
    <lineage>
        <taxon>Eukaryota</taxon>
        <taxon>Viridiplantae</taxon>
        <taxon>Streptophyta</taxon>
        <taxon>Embryophyta</taxon>
        <taxon>Marchantiophyta</taxon>
        <taxon>Marchantiopsida</taxon>
        <taxon>Marchantiidae</taxon>
        <taxon>Marchantiales</taxon>
        <taxon>Marchantiaceae</taxon>
        <taxon>Marchantia</taxon>
    </lineage>
</organism>
<name>A0A2R6VXR0_MARPO</name>
<proteinExistence type="predicted"/>
<evidence type="ECO:0000313" key="1">
    <source>
        <dbReference type="EMBL" id="PTQ26395.1"/>
    </source>
</evidence>
<dbReference type="EMBL" id="KZ774246">
    <property type="protein sequence ID" value="PTQ26395.1"/>
    <property type="molecule type" value="Genomic_DNA"/>
</dbReference>
<evidence type="ECO:0000313" key="2">
    <source>
        <dbReference type="Proteomes" id="UP000244005"/>
    </source>
</evidence>
<protein>
    <submittedName>
        <fullName evidence="1">Uncharacterized protein</fullName>
    </submittedName>
</protein>
<gene>
    <name evidence="1" type="ORF">MARPO_2045s0001</name>
</gene>
<dbReference type="Gramene" id="Mp4g19960.1">
    <property type="protein sequence ID" value="Mp4g19960.1.cds1"/>
    <property type="gene ID" value="Mp4g19960"/>
</dbReference>
<reference evidence="2" key="1">
    <citation type="journal article" date="2017" name="Cell">
        <title>Insights into land plant evolution garnered from the Marchantia polymorpha genome.</title>
        <authorList>
            <person name="Bowman J.L."/>
            <person name="Kohchi T."/>
            <person name="Yamato K.T."/>
            <person name="Jenkins J."/>
            <person name="Shu S."/>
            <person name="Ishizaki K."/>
            <person name="Yamaoka S."/>
            <person name="Nishihama R."/>
            <person name="Nakamura Y."/>
            <person name="Berger F."/>
            <person name="Adam C."/>
            <person name="Aki S.S."/>
            <person name="Althoff F."/>
            <person name="Araki T."/>
            <person name="Arteaga-Vazquez M.A."/>
            <person name="Balasubrmanian S."/>
            <person name="Barry K."/>
            <person name="Bauer D."/>
            <person name="Boehm C.R."/>
            <person name="Briginshaw L."/>
            <person name="Caballero-Perez J."/>
            <person name="Catarino B."/>
            <person name="Chen F."/>
            <person name="Chiyoda S."/>
            <person name="Chovatia M."/>
            <person name="Davies K.M."/>
            <person name="Delmans M."/>
            <person name="Demura T."/>
            <person name="Dierschke T."/>
            <person name="Dolan L."/>
            <person name="Dorantes-Acosta A.E."/>
            <person name="Eklund D.M."/>
            <person name="Florent S.N."/>
            <person name="Flores-Sandoval E."/>
            <person name="Fujiyama A."/>
            <person name="Fukuzawa H."/>
            <person name="Galik B."/>
            <person name="Grimanelli D."/>
            <person name="Grimwood J."/>
            <person name="Grossniklaus U."/>
            <person name="Hamada T."/>
            <person name="Haseloff J."/>
            <person name="Hetherington A.J."/>
            <person name="Higo A."/>
            <person name="Hirakawa Y."/>
            <person name="Hundley H.N."/>
            <person name="Ikeda Y."/>
            <person name="Inoue K."/>
            <person name="Inoue S.I."/>
            <person name="Ishida S."/>
            <person name="Jia Q."/>
            <person name="Kakita M."/>
            <person name="Kanazawa T."/>
            <person name="Kawai Y."/>
            <person name="Kawashima T."/>
            <person name="Kennedy M."/>
            <person name="Kinose K."/>
            <person name="Kinoshita T."/>
            <person name="Kohara Y."/>
            <person name="Koide E."/>
            <person name="Komatsu K."/>
            <person name="Kopischke S."/>
            <person name="Kubo M."/>
            <person name="Kyozuka J."/>
            <person name="Lagercrantz U."/>
            <person name="Lin S.S."/>
            <person name="Lindquist E."/>
            <person name="Lipzen A.M."/>
            <person name="Lu C.W."/>
            <person name="De Luna E."/>
            <person name="Martienssen R.A."/>
            <person name="Minamino N."/>
            <person name="Mizutani M."/>
            <person name="Mizutani M."/>
            <person name="Mochizuki N."/>
            <person name="Monte I."/>
            <person name="Mosher R."/>
            <person name="Nagasaki H."/>
            <person name="Nakagami H."/>
            <person name="Naramoto S."/>
            <person name="Nishitani K."/>
            <person name="Ohtani M."/>
            <person name="Okamoto T."/>
            <person name="Okumura M."/>
            <person name="Phillips J."/>
            <person name="Pollak B."/>
            <person name="Reinders A."/>
            <person name="Rovekamp M."/>
            <person name="Sano R."/>
            <person name="Sawa S."/>
            <person name="Schmid M.W."/>
            <person name="Shirakawa M."/>
            <person name="Solano R."/>
            <person name="Spunde A."/>
            <person name="Suetsugu N."/>
            <person name="Sugano S."/>
            <person name="Sugiyama A."/>
            <person name="Sun R."/>
            <person name="Suzuki Y."/>
            <person name="Takenaka M."/>
            <person name="Takezawa D."/>
            <person name="Tomogane H."/>
            <person name="Tsuzuki M."/>
            <person name="Ueda T."/>
            <person name="Umeda M."/>
            <person name="Ward J.M."/>
            <person name="Watanabe Y."/>
            <person name="Yazaki K."/>
            <person name="Yokoyama R."/>
            <person name="Yoshitake Y."/>
            <person name="Yotsui I."/>
            <person name="Zachgo S."/>
            <person name="Schmutz J."/>
        </authorList>
    </citation>
    <scope>NUCLEOTIDE SEQUENCE [LARGE SCALE GENOMIC DNA]</scope>
    <source>
        <strain evidence="2">Tak-1</strain>
    </source>
</reference>
<keyword evidence="2" id="KW-1185">Reference proteome</keyword>